<feature type="domain" description="Sulfatase N-terminal" evidence="6">
    <location>
        <begin position="13"/>
        <end position="297"/>
    </location>
</feature>
<evidence type="ECO:0000256" key="1">
    <source>
        <dbReference type="ARBA" id="ARBA00001913"/>
    </source>
</evidence>
<dbReference type="Gene3D" id="3.40.720.10">
    <property type="entry name" value="Alkaline Phosphatase, subunit A"/>
    <property type="match status" value="1"/>
</dbReference>
<protein>
    <submittedName>
        <fullName evidence="7">Oidioi.mRNA.OKI2018_I69.PAR.g10028.t1.cds</fullName>
    </submittedName>
</protein>
<dbReference type="PANTHER" id="PTHR10342:SF274">
    <property type="entry name" value="ARYLSULFATASE B"/>
    <property type="match status" value="1"/>
</dbReference>
<accession>A0ABN7RRK7</accession>
<keyword evidence="4" id="KW-0106">Calcium</keyword>
<dbReference type="Proteomes" id="UP001158576">
    <property type="component" value="Chromosome PAR"/>
</dbReference>
<reference evidence="7 8" key="1">
    <citation type="submission" date="2021-04" db="EMBL/GenBank/DDBJ databases">
        <authorList>
            <person name="Bliznina A."/>
        </authorList>
    </citation>
    <scope>NUCLEOTIDE SEQUENCE [LARGE SCALE GENOMIC DNA]</scope>
</reference>
<evidence type="ECO:0000313" key="8">
    <source>
        <dbReference type="Proteomes" id="UP001158576"/>
    </source>
</evidence>
<dbReference type="Pfam" id="PF00884">
    <property type="entry name" value="Sulfatase"/>
    <property type="match status" value="1"/>
</dbReference>
<keyword evidence="3" id="KW-0479">Metal-binding</keyword>
<sequence>MASLIETGKASKLRNSYSTHRCTPSRAQLLTGRYAFRYGLGTDPLSSEVPAGLSLEEKLLPQYLKELEYSTHAVGKWHLGYCNDSFLPQNRGFDTFLGHYGGAVDYHSHVASGDFKNYLNHFLDGKPHIPESGFEFASYTWSNRTIKILRENADEPNFVYLAFNAPHEKVDAPQILKDEMDALYPDLPSTRRMQLAAVKSIDIAMESVIKEASKLDRETIVIFHSDNGGALQAYGSLEKGPRGCSFPFKGYKSTLAEGGTLSPSWIYSTKRQFHSRNIDGIISIMDFFPTILHWAGYNKPLPRNLDGIDQHALFENSTVSQIRDKFIYAILHEWDDDSLAWKTTYAVRFGDFKFMNYRSKLIGNTQCPEGWSNHEHTKFLFPDPSQRQTKMRKVWDLSDPQPNKEVGEMIRSSGFSLYNLKNDPFELNNLALKNEASRKYKDLINEIQSYVAEEMQKGIEYPLTGKLKGGKLLAKIMRKIPFEEKMQHYYDTGRIYPFDSVVRNKTGLDGYLGSNWCPNKLDEALFSKMYFEAVENNQKKNAFLINKYLWDGLGPDRSGNLDEEDF</sequence>
<name>A0ABN7RRK7_OIKDI</name>
<dbReference type="InterPro" id="IPR047115">
    <property type="entry name" value="ARSB"/>
</dbReference>
<evidence type="ECO:0000256" key="5">
    <source>
        <dbReference type="ARBA" id="ARBA00023180"/>
    </source>
</evidence>
<dbReference type="InterPro" id="IPR000917">
    <property type="entry name" value="Sulfatase_N"/>
</dbReference>
<evidence type="ECO:0000256" key="2">
    <source>
        <dbReference type="ARBA" id="ARBA00008779"/>
    </source>
</evidence>
<dbReference type="Gene3D" id="3.30.1120.10">
    <property type="match status" value="1"/>
</dbReference>
<dbReference type="PANTHER" id="PTHR10342">
    <property type="entry name" value="ARYLSULFATASE"/>
    <property type="match status" value="1"/>
</dbReference>
<dbReference type="InterPro" id="IPR017850">
    <property type="entry name" value="Alkaline_phosphatase_core_sf"/>
</dbReference>
<keyword evidence="8" id="KW-1185">Reference proteome</keyword>
<proteinExistence type="inferred from homology"/>
<dbReference type="EMBL" id="OU015568">
    <property type="protein sequence ID" value="CAG5082074.1"/>
    <property type="molecule type" value="Genomic_DNA"/>
</dbReference>
<comment type="similarity">
    <text evidence="2">Belongs to the sulfatase family.</text>
</comment>
<keyword evidence="5" id="KW-0325">Glycoprotein</keyword>
<organism evidence="7 8">
    <name type="scientific">Oikopleura dioica</name>
    <name type="common">Tunicate</name>
    <dbReference type="NCBI Taxonomy" id="34765"/>
    <lineage>
        <taxon>Eukaryota</taxon>
        <taxon>Metazoa</taxon>
        <taxon>Chordata</taxon>
        <taxon>Tunicata</taxon>
        <taxon>Appendicularia</taxon>
        <taxon>Copelata</taxon>
        <taxon>Oikopleuridae</taxon>
        <taxon>Oikopleura</taxon>
    </lineage>
</organism>
<comment type="cofactor">
    <cofactor evidence="1">
        <name>Ca(2+)</name>
        <dbReference type="ChEBI" id="CHEBI:29108"/>
    </cofactor>
</comment>
<gene>
    <name evidence="7" type="ORF">OKIOD_LOCUS1586</name>
</gene>
<dbReference type="SUPFAM" id="SSF53649">
    <property type="entry name" value="Alkaline phosphatase-like"/>
    <property type="match status" value="1"/>
</dbReference>
<evidence type="ECO:0000259" key="6">
    <source>
        <dbReference type="Pfam" id="PF00884"/>
    </source>
</evidence>
<evidence type="ECO:0000256" key="4">
    <source>
        <dbReference type="ARBA" id="ARBA00022837"/>
    </source>
</evidence>
<evidence type="ECO:0000256" key="3">
    <source>
        <dbReference type="ARBA" id="ARBA00022723"/>
    </source>
</evidence>
<evidence type="ECO:0000313" key="7">
    <source>
        <dbReference type="EMBL" id="CAG5082074.1"/>
    </source>
</evidence>